<evidence type="ECO:0000256" key="1">
    <source>
        <dbReference type="SAM" id="Phobius"/>
    </source>
</evidence>
<dbReference type="Proteomes" id="UP000003491">
    <property type="component" value="Unassembled WGS sequence"/>
</dbReference>
<organism evidence="2 3">
    <name type="scientific">Lactobacillus johnsonii ATCC 33200</name>
    <dbReference type="NCBI Taxonomy" id="525330"/>
    <lineage>
        <taxon>Bacteria</taxon>
        <taxon>Bacillati</taxon>
        <taxon>Bacillota</taxon>
        <taxon>Bacilli</taxon>
        <taxon>Lactobacillales</taxon>
        <taxon>Lactobacillaceae</taxon>
        <taxon>Lactobacillus</taxon>
    </lineage>
</organism>
<dbReference type="AlphaFoldDB" id="C2E4U0"/>
<keyword evidence="1" id="KW-1133">Transmembrane helix</keyword>
<accession>C2E4U0</accession>
<feature type="transmembrane region" description="Helical" evidence="1">
    <location>
        <begin position="41"/>
        <end position="61"/>
    </location>
</feature>
<name>C2E4U0_LACJH</name>
<evidence type="ECO:0000313" key="3">
    <source>
        <dbReference type="Proteomes" id="UP000003491"/>
    </source>
</evidence>
<sequence length="135" mass="16186">MSKVGLHQLFLYFWGIGVVFLVKVIQPFVQKLITWEEIKTHGYLALIIVIVMGTDFIPTIFSVEKLHMSTKIWNERLNTRMKLDEGKLNQAFDKLMETLSWNQKRFLTSFPQLKFTDTKKFNQFKNRWIKKRRES</sequence>
<keyword evidence="1" id="KW-0472">Membrane</keyword>
<evidence type="ECO:0000313" key="2">
    <source>
        <dbReference type="EMBL" id="EEJ59991.1"/>
    </source>
</evidence>
<keyword evidence="1" id="KW-0812">Transmembrane</keyword>
<dbReference type="EMBL" id="ACGR01000031">
    <property type="protein sequence ID" value="EEJ59991.1"/>
    <property type="molecule type" value="Genomic_DNA"/>
</dbReference>
<gene>
    <name evidence="2" type="ORF">HMPREF0528_0764</name>
</gene>
<feature type="transmembrane region" description="Helical" evidence="1">
    <location>
        <begin position="9"/>
        <end position="29"/>
    </location>
</feature>
<reference evidence="2 3" key="1">
    <citation type="submission" date="2009-01" db="EMBL/GenBank/DDBJ databases">
        <authorList>
            <person name="Qin X."/>
            <person name="Bachman B."/>
            <person name="Battles P."/>
            <person name="Bell A."/>
            <person name="Bess C."/>
            <person name="Bickham C."/>
            <person name="Chaboub L."/>
            <person name="Chen D."/>
            <person name="Coyle M."/>
            <person name="Deiros D.R."/>
            <person name="Dinh H."/>
            <person name="Forbes L."/>
            <person name="Fowler G."/>
            <person name="Francisco L."/>
            <person name="Fu Q."/>
            <person name="Gubbala S."/>
            <person name="Hale W."/>
            <person name="Han Y."/>
            <person name="Hemphill L."/>
            <person name="Highlander S.K."/>
            <person name="Hirani K."/>
            <person name="Hogues M."/>
            <person name="Jackson L."/>
            <person name="Jakkamsetti A."/>
            <person name="Javaid M."/>
            <person name="Jiang H."/>
            <person name="Korchina V."/>
            <person name="Kovar C."/>
            <person name="Lara F."/>
            <person name="Lee S."/>
            <person name="Mata R."/>
            <person name="Mathew T."/>
            <person name="Moen C."/>
            <person name="Morales K."/>
            <person name="Munidasa M."/>
            <person name="Nazareth L."/>
            <person name="Ngo R."/>
            <person name="Nguyen L."/>
            <person name="Okwuonu G."/>
            <person name="Ongeri F."/>
            <person name="Patil S."/>
            <person name="Petrosino J."/>
            <person name="Pham C."/>
            <person name="Pham P."/>
            <person name="Pu L.-L."/>
            <person name="Puazo M."/>
            <person name="Raj R."/>
            <person name="Reid J."/>
            <person name="Rouhana J."/>
            <person name="Saada N."/>
            <person name="Shang Y."/>
            <person name="Simmons D."/>
            <person name="Thornton R."/>
            <person name="Warren J."/>
            <person name="Weissenberger G."/>
            <person name="Zhang J."/>
            <person name="Zhang L."/>
            <person name="Zhou C."/>
            <person name="Zhu D."/>
            <person name="Muzny D."/>
            <person name="Worley K."/>
            <person name="Gibbs R."/>
        </authorList>
    </citation>
    <scope>NUCLEOTIDE SEQUENCE [LARGE SCALE GENOMIC DNA]</scope>
    <source>
        <strain evidence="2 3">ATCC 33200</strain>
    </source>
</reference>
<comment type="caution">
    <text evidence="2">The sequence shown here is derived from an EMBL/GenBank/DDBJ whole genome shotgun (WGS) entry which is preliminary data.</text>
</comment>
<protein>
    <submittedName>
        <fullName evidence="2">Uncharacterized protein</fullName>
    </submittedName>
</protein>
<proteinExistence type="predicted"/>
<dbReference type="HOGENOM" id="CLU_055257_2_2_9"/>